<gene>
    <name evidence="1" type="ORF">HAX54_010219</name>
</gene>
<sequence length="89" mass="9537">MASRENKGKEVATSSKGFKSLMKGVAPISLVTRAPLARRFGVIVVQENGLNCNGFTSKQRQGGGNLKQGIQNEKSCMKFLGHKGAPCQE</sequence>
<organism evidence="1 2">
    <name type="scientific">Datura stramonium</name>
    <name type="common">Jimsonweed</name>
    <name type="synonym">Common thornapple</name>
    <dbReference type="NCBI Taxonomy" id="4076"/>
    <lineage>
        <taxon>Eukaryota</taxon>
        <taxon>Viridiplantae</taxon>
        <taxon>Streptophyta</taxon>
        <taxon>Embryophyta</taxon>
        <taxon>Tracheophyta</taxon>
        <taxon>Spermatophyta</taxon>
        <taxon>Magnoliopsida</taxon>
        <taxon>eudicotyledons</taxon>
        <taxon>Gunneridae</taxon>
        <taxon>Pentapetalae</taxon>
        <taxon>asterids</taxon>
        <taxon>lamiids</taxon>
        <taxon>Solanales</taxon>
        <taxon>Solanaceae</taxon>
        <taxon>Solanoideae</taxon>
        <taxon>Datureae</taxon>
        <taxon>Datura</taxon>
    </lineage>
</organism>
<keyword evidence="2" id="KW-1185">Reference proteome</keyword>
<dbReference type="EMBL" id="JACEIK010001559">
    <property type="protein sequence ID" value="MCD7470400.1"/>
    <property type="molecule type" value="Genomic_DNA"/>
</dbReference>
<dbReference type="Proteomes" id="UP000823775">
    <property type="component" value="Unassembled WGS sequence"/>
</dbReference>
<feature type="non-terminal residue" evidence="1">
    <location>
        <position position="89"/>
    </location>
</feature>
<reference evidence="1 2" key="1">
    <citation type="journal article" date="2021" name="BMC Genomics">
        <title>Datura genome reveals duplications of psychoactive alkaloid biosynthetic genes and high mutation rate following tissue culture.</title>
        <authorList>
            <person name="Rajewski A."/>
            <person name="Carter-House D."/>
            <person name="Stajich J."/>
            <person name="Litt A."/>
        </authorList>
    </citation>
    <scope>NUCLEOTIDE SEQUENCE [LARGE SCALE GENOMIC DNA]</scope>
    <source>
        <strain evidence="1">AR-01</strain>
    </source>
</reference>
<evidence type="ECO:0000313" key="2">
    <source>
        <dbReference type="Proteomes" id="UP000823775"/>
    </source>
</evidence>
<evidence type="ECO:0000313" key="1">
    <source>
        <dbReference type="EMBL" id="MCD7470400.1"/>
    </source>
</evidence>
<protein>
    <submittedName>
        <fullName evidence="1">Uncharacterized protein</fullName>
    </submittedName>
</protein>
<proteinExistence type="predicted"/>
<accession>A0ABS8THH5</accession>
<comment type="caution">
    <text evidence="1">The sequence shown here is derived from an EMBL/GenBank/DDBJ whole genome shotgun (WGS) entry which is preliminary data.</text>
</comment>
<name>A0ABS8THH5_DATST</name>